<protein>
    <submittedName>
        <fullName evidence="4">HlyD family efflux transporter periplasmic adaptor subunit</fullName>
    </submittedName>
</protein>
<dbReference type="RefSeq" id="WP_138219854.1">
    <property type="nucleotide sequence ID" value="NZ_VAUO01000005.1"/>
</dbReference>
<dbReference type="GO" id="GO:0030313">
    <property type="term" value="C:cell envelope"/>
    <property type="evidence" value="ECO:0007669"/>
    <property type="project" value="UniProtKB-SubCell"/>
</dbReference>
<gene>
    <name evidence="4" type="ORF">FEM01_12850</name>
</gene>
<name>A0A5R8Z568_9PSED</name>
<dbReference type="PANTHER" id="PTHR32347:SF14">
    <property type="entry name" value="EFFLUX SYSTEM COMPONENT YKNX-RELATED"/>
    <property type="match status" value="1"/>
</dbReference>
<proteinExistence type="predicted"/>
<evidence type="ECO:0000256" key="1">
    <source>
        <dbReference type="ARBA" id="ARBA00004196"/>
    </source>
</evidence>
<evidence type="ECO:0000256" key="2">
    <source>
        <dbReference type="ARBA" id="ARBA00023054"/>
    </source>
</evidence>
<keyword evidence="5" id="KW-1185">Reference proteome</keyword>
<dbReference type="Proteomes" id="UP000309819">
    <property type="component" value="Unassembled WGS sequence"/>
</dbReference>
<accession>A0A5R8Z568</accession>
<evidence type="ECO:0000256" key="3">
    <source>
        <dbReference type="SAM" id="Coils"/>
    </source>
</evidence>
<evidence type="ECO:0000313" key="4">
    <source>
        <dbReference type="EMBL" id="TLP60086.1"/>
    </source>
</evidence>
<dbReference type="OrthoDB" id="6309232at2"/>
<dbReference type="Gene3D" id="2.40.30.170">
    <property type="match status" value="1"/>
</dbReference>
<evidence type="ECO:0000313" key="5">
    <source>
        <dbReference type="Proteomes" id="UP000309819"/>
    </source>
</evidence>
<dbReference type="Gene3D" id="2.40.50.100">
    <property type="match status" value="1"/>
</dbReference>
<reference evidence="4 5" key="1">
    <citation type="submission" date="2019-05" db="EMBL/GenBank/DDBJ databases">
        <title>Pseudomonas sp. SC006 isolated from lettuce that can produce HBGAs.</title>
        <authorList>
            <person name="Wang D."/>
            <person name="Liao N."/>
            <person name="Liu D."/>
            <person name="Zhang Z."/>
            <person name="Zou S."/>
        </authorList>
    </citation>
    <scope>NUCLEOTIDE SEQUENCE [LARGE SCALE GENOMIC DNA]</scope>
    <source>
        <strain evidence="4 5">SC006</strain>
    </source>
</reference>
<dbReference type="InterPro" id="IPR050465">
    <property type="entry name" value="UPF0194_transport"/>
</dbReference>
<dbReference type="AlphaFoldDB" id="A0A5R8Z568"/>
<dbReference type="PANTHER" id="PTHR32347">
    <property type="entry name" value="EFFLUX SYSTEM COMPONENT YKNX-RELATED"/>
    <property type="match status" value="1"/>
</dbReference>
<comment type="subcellular location">
    <subcellularLocation>
        <location evidence="1">Cell envelope</location>
    </subcellularLocation>
</comment>
<sequence length="411" mass="43735">MTRYRIVAVMLVLLAGLCLWWAWPAPRQGQVEQRWLPVAPQLLERRLGLVGRIEAAQRVTVAAPFEGVVQALPVQVGERVQAGQTLAVLDTAQLDIQLRQAEAERLKARSAVRSLQAWASGPEVTRALRAQVAARRTLSANQATLAATRRLYEQGIVARLEVENLEQQVSAQAQELASADDELRLTRARGQGEALQIAEMELANAQARHAALLALRARATLVAPFASLVARPVGDGQQPGQLAQAGQLLSQGMPLLALVELERLQVAATVQEGDLGLLHEGMSVQVTGEGFAGQVLPGQVASLGLQAREDEGQGAWFDLLVTLPAQPDLSAQGVRPGMSAQVSVLLYRNEQGIALPAQVLRSDAAGGAYVLFRAHPGEAPRPVPVQLGQSVAQGVEVSGLTAGEVLLPEGQ</sequence>
<dbReference type="SUPFAM" id="SSF51230">
    <property type="entry name" value="Single hybrid motif"/>
    <property type="match status" value="1"/>
</dbReference>
<keyword evidence="2 3" id="KW-0175">Coiled coil</keyword>
<dbReference type="InterPro" id="IPR011053">
    <property type="entry name" value="Single_hybrid_motif"/>
</dbReference>
<organism evidence="4 5">
    <name type="scientific">Pseudomonas mosselii</name>
    <dbReference type="NCBI Taxonomy" id="78327"/>
    <lineage>
        <taxon>Bacteria</taxon>
        <taxon>Pseudomonadati</taxon>
        <taxon>Pseudomonadota</taxon>
        <taxon>Gammaproteobacteria</taxon>
        <taxon>Pseudomonadales</taxon>
        <taxon>Pseudomonadaceae</taxon>
        <taxon>Pseudomonas</taxon>
    </lineage>
</organism>
<comment type="caution">
    <text evidence="4">The sequence shown here is derived from an EMBL/GenBank/DDBJ whole genome shotgun (WGS) entry which is preliminary data.</text>
</comment>
<dbReference type="EMBL" id="VAUO01000005">
    <property type="protein sequence ID" value="TLP60086.1"/>
    <property type="molecule type" value="Genomic_DNA"/>
</dbReference>
<feature type="coiled-coil region" evidence="3">
    <location>
        <begin position="162"/>
        <end position="215"/>
    </location>
</feature>